<proteinExistence type="predicted"/>
<keyword evidence="2" id="KW-1185">Reference proteome</keyword>
<evidence type="ECO:0000313" key="2">
    <source>
        <dbReference type="Proteomes" id="UP000821865"/>
    </source>
</evidence>
<organism evidence="1 2">
    <name type="scientific">Dermacentor silvarum</name>
    <name type="common">Tick</name>
    <dbReference type="NCBI Taxonomy" id="543639"/>
    <lineage>
        <taxon>Eukaryota</taxon>
        <taxon>Metazoa</taxon>
        <taxon>Ecdysozoa</taxon>
        <taxon>Arthropoda</taxon>
        <taxon>Chelicerata</taxon>
        <taxon>Arachnida</taxon>
        <taxon>Acari</taxon>
        <taxon>Parasitiformes</taxon>
        <taxon>Ixodida</taxon>
        <taxon>Ixodoidea</taxon>
        <taxon>Ixodidae</taxon>
        <taxon>Rhipicephalinae</taxon>
        <taxon>Dermacentor</taxon>
    </lineage>
</organism>
<accession>A0ACB8CF48</accession>
<name>A0ACB8CF48_DERSI</name>
<dbReference type="EMBL" id="CM023476">
    <property type="protein sequence ID" value="KAH7941327.1"/>
    <property type="molecule type" value="Genomic_DNA"/>
</dbReference>
<gene>
    <name evidence="1" type="ORF">HPB49_012335</name>
</gene>
<sequence length="315" mass="35308">MGTTLSPLQQAGFCMYMVRMCLTVTWPLLTAQLLTDRNSTPALEEIFASLKQAAKTPKALTWMDDTEREVAAGIIGNTTLLVVSPTMTTNTKPDYTGPSEPFDQDSSKFLLTYARARSHHCNVMLRSPPTREELLIADMQTVSRVVYLPQAQSVLIPTLHQREPYLYASGVPDYYNYGTVGGLMATRLIDALVMADRAWNLASKTKRGKVITCLTERHNRQGFSRKVSDDLGRQQVLMLSLSAGVRLAYAAMEAHFRERMQNNEKLIRTFWPEAQETFFARFCLLWCSASKAPEFGERYGCKSNSNYSAGLLCGV</sequence>
<evidence type="ECO:0000313" key="1">
    <source>
        <dbReference type="EMBL" id="KAH7941327.1"/>
    </source>
</evidence>
<protein>
    <submittedName>
        <fullName evidence="1">Uncharacterized protein</fullName>
    </submittedName>
</protein>
<comment type="caution">
    <text evidence="1">The sequence shown here is derived from an EMBL/GenBank/DDBJ whole genome shotgun (WGS) entry which is preliminary data.</text>
</comment>
<reference evidence="1" key="1">
    <citation type="submission" date="2020-05" db="EMBL/GenBank/DDBJ databases">
        <title>Large-scale comparative analyses of tick genomes elucidate their genetic diversity and vector capacities.</title>
        <authorList>
            <person name="Jia N."/>
            <person name="Wang J."/>
            <person name="Shi W."/>
            <person name="Du L."/>
            <person name="Sun Y."/>
            <person name="Zhan W."/>
            <person name="Jiang J."/>
            <person name="Wang Q."/>
            <person name="Zhang B."/>
            <person name="Ji P."/>
            <person name="Sakyi L.B."/>
            <person name="Cui X."/>
            <person name="Yuan T."/>
            <person name="Jiang B."/>
            <person name="Yang W."/>
            <person name="Lam T.T.-Y."/>
            <person name="Chang Q."/>
            <person name="Ding S."/>
            <person name="Wang X."/>
            <person name="Zhu J."/>
            <person name="Ruan X."/>
            <person name="Zhao L."/>
            <person name="Wei J."/>
            <person name="Que T."/>
            <person name="Du C."/>
            <person name="Cheng J."/>
            <person name="Dai P."/>
            <person name="Han X."/>
            <person name="Huang E."/>
            <person name="Gao Y."/>
            <person name="Liu J."/>
            <person name="Shao H."/>
            <person name="Ye R."/>
            <person name="Li L."/>
            <person name="Wei W."/>
            <person name="Wang X."/>
            <person name="Wang C."/>
            <person name="Yang T."/>
            <person name="Huo Q."/>
            <person name="Li W."/>
            <person name="Guo W."/>
            <person name="Chen H."/>
            <person name="Zhou L."/>
            <person name="Ni X."/>
            <person name="Tian J."/>
            <person name="Zhou Y."/>
            <person name="Sheng Y."/>
            <person name="Liu T."/>
            <person name="Pan Y."/>
            <person name="Xia L."/>
            <person name="Li J."/>
            <person name="Zhao F."/>
            <person name="Cao W."/>
        </authorList>
    </citation>
    <scope>NUCLEOTIDE SEQUENCE</scope>
    <source>
        <strain evidence="1">Dsil-2018</strain>
    </source>
</reference>
<dbReference type="Proteomes" id="UP000821865">
    <property type="component" value="Chromosome 7"/>
</dbReference>